<dbReference type="EMBL" id="OY731407">
    <property type="protein sequence ID" value="CAJ1977882.1"/>
    <property type="molecule type" value="Genomic_DNA"/>
</dbReference>
<keyword evidence="1" id="KW-0812">Transmembrane</keyword>
<accession>A0AA87B880</accession>
<dbReference type="Gramene" id="rna-AYBTSS11_LOCUS30053">
    <property type="protein sequence ID" value="CAJ1977882.1"/>
    <property type="gene ID" value="gene-AYBTSS11_LOCUS30053"/>
</dbReference>
<keyword evidence="1" id="KW-0472">Membrane</keyword>
<gene>
    <name evidence="2" type="ORF">AYBTSS11_LOCUS30053</name>
</gene>
<name>A0AA87B880_9FABA</name>
<evidence type="ECO:0000256" key="1">
    <source>
        <dbReference type="SAM" id="Phobius"/>
    </source>
</evidence>
<evidence type="ECO:0000313" key="3">
    <source>
        <dbReference type="Proteomes" id="UP001189624"/>
    </source>
</evidence>
<sequence>MKKSLYGVFGNDQRLWSPNAFYIHLLASGAYTVVMFNAYSLLGVGFWHVILKAELGILVLQWGIE</sequence>
<reference evidence="2" key="1">
    <citation type="submission" date="2023-10" db="EMBL/GenBank/DDBJ databases">
        <authorList>
            <person name="Domelevo Entfellner J.-B."/>
        </authorList>
    </citation>
    <scope>NUCLEOTIDE SEQUENCE</scope>
</reference>
<organism evidence="2 3">
    <name type="scientific">Sphenostylis stenocarpa</name>
    <dbReference type="NCBI Taxonomy" id="92480"/>
    <lineage>
        <taxon>Eukaryota</taxon>
        <taxon>Viridiplantae</taxon>
        <taxon>Streptophyta</taxon>
        <taxon>Embryophyta</taxon>
        <taxon>Tracheophyta</taxon>
        <taxon>Spermatophyta</taxon>
        <taxon>Magnoliopsida</taxon>
        <taxon>eudicotyledons</taxon>
        <taxon>Gunneridae</taxon>
        <taxon>Pentapetalae</taxon>
        <taxon>rosids</taxon>
        <taxon>fabids</taxon>
        <taxon>Fabales</taxon>
        <taxon>Fabaceae</taxon>
        <taxon>Papilionoideae</taxon>
        <taxon>50 kb inversion clade</taxon>
        <taxon>NPAAA clade</taxon>
        <taxon>indigoferoid/millettioid clade</taxon>
        <taxon>Phaseoleae</taxon>
        <taxon>Sphenostylis</taxon>
    </lineage>
</organism>
<evidence type="ECO:0000313" key="2">
    <source>
        <dbReference type="EMBL" id="CAJ1977882.1"/>
    </source>
</evidence>
<proteinExistence type="predicted"/>
<dbReference type="Proteomes" id="UP001189624">
    <property type="component" value="Chromosome 10"/>
</dbReference>
<protein>
    <submittedName>
        <fullName evidence="2">Uncharacterized protein</fullName>
    </submittedName>
</protein>
<feature type="transmembrane region" description="Helical" evidence="1">
    <location>
        <begin position="21"/>
        <end position="39"/>
    </location>
</feature>
<dbReference type="AlphaFoldDB" id="A0AA87B880"/>
<keyword evidence="1" id="KW-1133">Transmembrane helix</keyword>
<keyword evidence="3" id="KW-1185">Reference proteome</keyword>